<comment type="similarity">
    <text evidence="2">Belongs to the polysaccharide deacetylase family.</text>
</comment>
<dbReference type="InterPro" id="IPR002509">
    <property type="entry name" value="NODB_dom"/>
</dbReference>
<dbReference type="GO" id="GO:0005975">
    <property type="term" value="P:carbohydrate metabolic process"/>
    <property type="evidence" value="ECO:0007669"/>
    <property type="project" value="InterPro"/>
</dbReference>
<evidence type="ECO:0000256" key="4">
    <source>
        <dbReference type="ARBA" id="ARBA00032976"/>
    </source>
</evidence>
<dbReference type="GO" id="GO:0016810">
    <property type="term" value="F:hydrolase activity, acting on carbon-nitrogen (but not peptide) bonds"/>
    <property type="evidence" value="ECO:0007669"/>
    <property type="project" value="InterPro"/>
</dbReference>
<comment type="function">
    <text evidence="1">Is involved in generating a small heat-stable compound (Nod), an acylated oligomer of N-acetylglucosamine, that stimulates mitosis in various plant protoplasts.</text>
</comment>
<dbReference type="Gene3D" id="3.20.20.370">
    <property type="entry name" value="Glycoside hydrolase/deacetylase"/>
    <property type="match status" value="1"/>
</dbReference>
<evidence type="ECO:0000256" key="3">
    <source>
        <dbReference type="ARBA" id="ARBA00020071"/>
    </source>
</evidence>
<name>A0A255Z0Y9_9PROT</name>
<organism evidence="6 7">
    <name type="scientific">Niveispirillum lacus</name>
    <dbReference type="NCBI Taxonomy" id="1981099"/>
    <lineage>
        <taxon>Bacteria</taxon>
        <taxon>Pseudomonadati</taxon>
        <taxon>Pseudomonadota</taxon>
        <taxon>Alphaproteobacteria</taxon>
        <taxon>Rhodospirillales</taxon>
        <taxon>Azospirillaceae</taxon>
        <taxon>Niveispirillum</taxon>
    </lineage>
</organism>
<reference evidence="6 7" key="1">
    <citation type="submission" date="2017-07" db="EMBL/GenBank/DDBJ databases">
        <title>Niveispirillum cyanobacteriorum sp. nov., isolated from cyanobacterial aggregates in a eutrophic lake.</title>
        <authorList>
            <person name="Cai H."/>
        </authorList>
    </citation>
    <scope>NUCLEOTIDE SEQUENCE [LARGE SCALE GENOMIC DNA]</scope>
    <source>
        <strain evidence="7">TH1-14</strain>
    </source>
</reference>
<comment type="caution">
    <text evidence="6">The sequence shown here is derived from an EMBL/GenBank/DDBJ whole genome shotgun (WGS) entry which is preliminary data.</text>
</comment>
<accession>A0A255Z0Y9</accession>
<dbReference type="Proteomes" id="UP000216998">
    <property type="component" value="Unassembled WGS sequence"/>
</dbReference>
<dbReference type="AlphaFoldDB" id="A0A255Z0Y9"/>
<gene>
    <name evidence="6" type="ORF">CHU95_11240</name>
</gene>
<dbReference type="EMBL" id="NOXU01000028">
    <property type="protein sequence ID" value="OYQ34575.1"/>
    <property type="molecule type" value="Genomic_DNA"/>
</dbReference>
<dbReference type="RefSeq" id="WP_094456426.1">
    <property type="nucleotide sequence ID" value="NZ_NOXU01000028.1"/>
</dbReference>
<evidence type="ECO:0000313" key="7">
    <source>
        <dbReference type="Proteomes" id="UP000216998"/>
    </source>
</evidence>
<feature type="domain" description="NodB homology" evidence="5">
    <location>
        <begin position="75"/>
        <end position="290"/>
    </location>
</feature>
<proteinExistence type="inferred from homology"/>
<dbReference type="InterPro" id="IPR011330">
    <property type="entry name" value="Glyco_hydro/deAcase_b/a-brl"/>
</dbReference>
<keyword evidence="7" id="KW-1185">Reference proteome</keyword>
<dbReference type="SUPFAM" id="SSF88713">
    <property type="entry name" value="Glycoside hydrolase/deacetylase"/>
    <property type="match status" value="1"/>
</dbReference>
<dbReference type="OrthoDB" id="9784220at2"/>
<evidence type="ECO:0000259" key="5">
    <source>
        <dbReference type="PROSITE" id="PS51677"/>
    </source>
</evidence>
<dbReference type="Pfam" id="PF01522">
    <property type="entry name" value="Polysacc_deac_1"/>
    <property type="match status" value="1"/>
</dbReference>
<evidence type="ECO:0000256" key="2">
    <source>
        <dbReference type="ARBA" id="ARBA00010973"/>
    </source>
</evidence>
<protein>
    <recommendedName>
        <fullName evidence="3">Chitooligosaccharide deacetylase</fullName>
    </recommendedName>
    <alternativeName>
        <fullName evidence="4">Nodulation protein B</fullName>
    </alternativeName>
</protein>
<dbReference type="PANTHER" id="PTHR43123:SF4">
    <property type="entry name" value="POLYSACCHARIDE DEACETYLASE"/>
    <property type="match status" value="1"/>
</dbReference>
<dbReference type="PROSITE" id="PS51677">
    <property type="entry name" value="NODB"/>
    <property type="match status" value="1"/>
</dbReference>
<evidence type="ECO:0000313" key="6">
    <source>
        <dbReference type="EMBL" id="OYQ34575.1"/>
    </source>
</evidence>
<sequence length="307" mass="34227">MSILPDSYLTYARRHAGPDHDYYPASPIVDRAPLTLPRAALLGLWVVVPLEFFPLNPTGQPFKTPGAMQTPYPDLRHYTTRDYGNRVGAYRLLKLFGKLGLRATFAVQGAVAERYPGLVRDVLADGHNICAHGWDTDSLHHSGLSVDQENSFITRTLDALHSVSGTRPDGWISPARAEGFATPARLAANSIRWFADWAHDDLPTTFQTQEGILAALPLSNELDDWQILINYTRPEQEWAIQVRDAADWLLDEAKRLNSPRLLTLTLRPFVSGLPYRIKLIEEGLSGVLRRSDVSVVGPDDLLNLLSL</sequence>
<dbReference type="PANTHER" id="PTHR43123">
    <property type="entry name" value="POLYSACCHARIDE DEACETYLASE-RELATED"/>
    <property type="match status" value="1"/>
</dbReference>
<evidence type="ECO:0000256" key="1">
    <source>
        <dbReference type="ARBA" id="ARBA00003236"/>
    </source>
</evidence>